<sequence length="140" mass="16293">MISLFSRRFNMDIKERIKILRKDILKLTQTDFGNRIGVAKSTIAGYELGTRRPIDRAINSICREFNVSHAWLTEGIGDPFIQSDDDDIIELINKALSNENEFIRNVFKSFAKLDTKHWEALEEFMKISLGIDEKKQENKK</sequence>
<dbReference type="KEGG" id="csep:CP523_15215"/>
<proteinExistence type="predicted"/>
<evidence type="ECO:0000313" key="2">
    <source>
        <dbReference type="EMBL" id="AYE35671.1"/>
    </source>
</evidence>
<dbReference type="GO" id="GO:0003677">
    <property type="term" value="F:DNA binding"/>
    <property type="evidence" value="ECO:0007669"/>
    <property type="project" value="InterPro"/>
</dbReference>
<dbReference type="InterPro" id="IPR001387">
    <property type="entry name" value="Cro/C1-type_HTH"/>
</dbReference>
<evidence type="ECO:0000259" key="1">
    <source>
        <dbReference type="PROSITE" id="PS50943"/>
    </source>
</evidence>
<dbReference type="EMBL" id="CP023671">
    <property type="protein sequence ID" value="AYE35671.1"/>
    <property type="molecule type" value="Genomic_DNA"/>
</dbReference>
<dbReference type="AlphaFoldDB" id="A0A9N7PMD6"/>
<dbReference type="SUPFAM" id="SSF47413">
    <property type="entry name" value="lambda repressor-like DNA-binding domains"/>
    <property type="match status" value="1"/>
</dbReference>
<dbReference type="PROSITE" id="PS50943">
    <property type="entry name" value="HTH_CROC1"/>
    <property type="match status" value="1"/>
</dbReference>
<name>A0A9N7PMD6_CLOSE</name>
<gene>
    <name evidence="2" type="ORF">CP523_15215</name>
</gene>
<dbReference type="Proteomes" id="UP000280586">
    <property type="component" value="Chromosome"/>
</dbReference>
<dbReference type="SMART" id="SM00530">
    <property type="entry name" value="HTH_XRE"/>
    <property type="match status" value="1"/>
</dbReference>
<protein>
    <submittedName>
        <fullName evidence="2">Transcriptional regulator</fullName>
    </submittedName>
</protein>
<feature type="domain" description="HTH cro/C1-type" evidence="1">
    <location>
        <begin position="17"/>
        <end position="72"/>
    </location>
</feature>
<evidence type="ECO:0000313" key="3">
    <source>
        <dbReference type="Proteomes" id="UP000280586"/>
    </source>
</evidence>
<dbReference type="Gene3D" id="1.10.260.40">
    <property type="entry name" value="lambda repressor-like DNA-binding domains"/>
    <property type="match status" value="1"/>
</dbReference>
<dbReference type="InterPro" id="IPR010982">
    <property type="entry name" value="Lambda_DNA-bd_dom_sf"/>
</dbReference>
<organism evidence="2 3">
    <name type="scientific">Clostridium septicum</name>
    <dbReference type="NCBI Taxonomy" id="1504"/>
    <lineage>
        <taxon>Bacteria</taxon>
        <taxon>Bacillati</taxon>
        <taxon>Bacillota</taxon>
        <taxon>Clostridia</taxon>
        <taxon>Eubacteriales</taxon>
        <taxon>Clostridiaceae</taxon>
        <taxon>Clostridium</taxon>
    </lineage>
</organism>
<dbReference type="CDD" id="cd00093">
    <property type="entry name" value="HTH_XRE"/>
    <property type="match status" value="1"/>
</dbReference>
<accession>A0A9N7PMD6</accession>
<reference evidence="2 3" key="1">
    <citation type="submission" date="2017-09" db="EMBL/GenBank/DDBJ databases">
        <authorList>
            <person name="Thomas P."/>
            <person name="Seyboldt C."/>
        </authorList>
    </citation>
    <scope>NUCLEOTIDE SEQUENCE [LARGE SCALE GENOMIC DNA]</scope>
    <source>
        <strain evidence="2 3">DSM 7534</strain>
    </source>
</reference>
<dbReference type="Pfam" id="PF01381">
    <property type="entry name" value="HTH_3"/>
    <property type="match status" value="1"/>
</dbReference>